<dbReference type="EMBL" id="CP108133">
    <property type="protein sequence ID" value="WTP54081.1"/>
    <property type="molecule type" value="Genomic_DNA"/>
</dbReference>
<feature type="compositionally biased region" description="Low complexity" evidence="1">
    <location>
        <begin position="171"/>
        <end position="182"/>
    </location>
</feature>
<proteinExistence type="predicted"/>
<sequence>MTVLAVLSRTAVSVAPYDRPSYDEAAYDRPTYDRTPHGRAPYDDGSVVRVRTVLLIPDSGTLFVDEHVRVRACARNRWPALGDVLVERGEGAWQAVRLALSCPGALVVAVHHGPRCWMRLGPDGRMLVLEAGGPGRPEGFWETVASLAHSWLVAGLSASGTDSAAGHLPRAHLSSGGSSCSSRRSRHRAASASSDPDRPTEE</sequence>
<accession>A0ABZ1JR13</accession>
<name>A0ABZ1JR13_9ACTN</name>
<evidence type="ECO:0000313" key="3">
    <source>
        <dbReference type="Proteomes" id="UP001432166"/>
    </source>
</evidence>
<evidence type="ECO:0000313" key="2">
    <source>
        <dbReference type="EMBL" id="WTP54081.1"/>
    </source>
</evidence>
<dbReference type="RefSeq" id="WP_189767518.1">
    <property type="nucleotide sequence ID" value="NZ_BMVY01000001.1"/>
</dbReference>
<dbReference type="Proteomes" id="UP001432166">
    <property type="component" value="Chromosome"/>
</dbReference>
<reference evidence="2" key="1">
    <citation type="submission" date="2022-10" db="EMBL/GenBank/DDBJ databases">
        <title>The complete genomes of actinobacterial strains from the NBC collection.</title>
        <authorList>
            <person name="Joergensen T.S."/>
            <person name="Alvarez Arevalo M."/>
            <person name="Sterndorff E.B."/>
            <person name="Faurdal D."/>
            <person name="Vuksanovic O."/>
            <person name="Mourched A.-S."/>
            <person name="Charusanti P."/>
            <person name="Shaw S."/>
            <person name="Blin K."/>
            <person name="Weber T."/>
        </authorList>
    </citation>
    <scope>NUCLEOTIDE SEQUENCE</scope>
    <source>
        <strain evidence="2">NBC_00189</strain>
    </source>
</reference>
<evidence type="ECO:0000256" key="1">
    <source>
        <dbReference type="SAM" id="MobiDB-lite"/>
    </source>
</evidence>
<gene>
    <name evidence="2" type="ORF">OG288_40640</name>
</gene>
<keyword evidence="3" id="KW-1185">Reference proteome</keyword>
<feature type="region of interest" description="Disordered" evidence="1">
    <location>
        <begin position="164"/>
        <end position="202"/>
    </location>
</feature>
<organism evidence="2 3">
    <name type="scientific">Streptomyces tauricus</name>
    <dbReference type="NCBI Taxonomy" id="68274"/>
    <lineage>
        <taxon>Bacteria</taxon>
        <taxon>Bacillati</taxon>
        <taxon>Actinomycetota</taxon>
        <taxon>Actinomycetes</taxon>
        <taxon>Kitasatosporales</taxon>
        <taxon>Streptomycetaceae</taxon>
        <taxon>Streptomyces</taxon>
        <taxon>Streptomyces aurantiacus group</taxon>
    </lineage>
</organism>
<protein>
    <submittedName>
        <fullName evidence="2">Transcriptional regulator</fullName>
    </submittedName>
</protein>